<dbReference type="Gene3D" id="6.10.250.3180">
    <property type="match status" value="1"/>
</dbReference>
<dbReference type="WBParaSite" id="L893_g6657.t1">
    <property type="protein sequence ID" value="L893_g6657.t1"/>
    <property type="gene ID" value="L893_g6657"/>
</dbReference>
<feature type="region of interest" description="Disordered" evidence="1">
    <location>
        <begin position="162"/>
        <end position="183"/>
    </location>
</feature>
<organism evidence="2 3">
    <name type="scientific">Steinernema glaseri</name>
    <dbReference type="NCBI Taxonomy" id="37863"/>
    <lineage>
        <taxon>Eukaryota</taxon>
        <taxon>Metazoa</taxon>
        <taxon>Ecdysozoa</taxon>
        <taxon>Nematoda</taxon>
        <taxon>Chromadorea</taxon>
        <taxon>Rhabditida</taxon>
        <taxon>Tylenchina</taxon>
        <taxon>Panagrolaimomorpha</taxon>
        <taxon>Strongyloidoidea</taxon>
        <taxon>Steinernematidae</taxon>
        <taxon>Steinernema</taxon>
    </lineage>
</organism>
<reference evidence="3" key="1">
    <citation type="submission" date="2016-11" db="UniProtKB">
        <authorList>
            <consortium name="WormBaseParasite"/>
        </authorList>
    </citation>
    <scope>IDENTIFICATION</scope>
</reference>
<dbReference type="GO" id="GO:0006368">
    <property type="term" value="P:transcription elongation by RNA polymerase II"/>
    <property type="evidence" value="ECO:0007669"/>
    <property type="project" value="InterPro"/>
</dbReference>
<evidence type="ECO:0000256" key="1">
    <source>
        <dbReference type="SAM" id="MobiDB-lite"/>
    </source>
</evidence>
<name>A0A1I8AJN9_9BILA</name>
<proteinExistence type="predicted"/>
<protein>
    <submittedName>
        <fullName evidence="3">Elongin-A</fullName>
    </submittedName>
</protein>
<dbReference type="InterPro" id="IPR051870">
    <property type="entry name" value="Elongin-A_domain"/>
</dbReference>
<dbReference type="PANTHER" id="PTHR15141">
    <property type="entry name" value="TRANSCRIPTION ELONGATION FACTOR B POLYPEPTIDE 3"/>
    <property type="match status" value="1"/>
</dbReference>
<dbReference type="PANTHER" id="PTHR15141:SF76">
    <property type="entry name" value="TRANSCRIPTION ELONGATION FACTOR B POLYPEPTIDE 3"/>
    <property type="match status" value="1"/>
</dbReference>
<keyword evidence="2" id="KW-1185">Reference proteome</keyword>
<dbReference type="Proteomes" id="UP000095287">
    <property type="component" value="Unplaced"/>
</dbReference>
<dbReference type="InterPro" id="IPR010684">
    <property type="entry name" value="RNA_pol_II_trans_fac_SIII_A"/>
</dbReference>
<dbReference type="AlphaFoldDB" id="A0A1I8AJN9"/>
<dbReference type="Pfam" id="PF06881">
    <property type="entry name" value="Elongin_A"/>
    <property type="match status" value="1"/>
</dbReference>
<dbReference type="GO" id="GO:0070449">
    <property type="term" value="C:elongin complex"/>
    <property type="evidence" value="ECO:0007669"/>
    <property type="project" value="InterPro"/>
</dbReference>
<accession>A0A1I8AJN9</accession>
<evidence type="ECO:0000313" key="3">
    <source>
        <dbReference type="WBParaSite" id="L893_g6657.t1"/>
    </source>
</evidence>
<sequence>MHINDIEAMNGTPYHLVKPVLEKCTAEQLLNIEHYNEYLLEDTDELWARICEKKYPNEESDDSESWRDFYIRKQRESEEKLRRLTSRIGHNNRINNPVRTAMQLDSPKAPREVRKRALAFGTSQVSVALPSAIEVSKSRREIFNSGSKASFQQLPAVIRAAKHSNVGAKTEKKVSAPPPMAGKRGALMAKTLKMLKNKRR</sequence>
<evidence type="ECO:0000313" key="2">
    <source>
        <dbReference type="Proteomes" id="UP000095287"/>
    </source>
</evidence>